<evidence type="ECO:0000313" key="2">
    <source>
        <dbReference type="EMBL" id="KJA19186.1"/>
    </source>
</evidence>
<gene>
    <name evidence="2" type="ORF">HYPSUDRAFT_121024</name>
</gene>
<dbReference type="STRING" id="945553.A0A0D2NR53"/>
<dbReference type="AlphaFoldDB" id="A0A0D2NR53"/>
<proteinExistence type="predicted"/>
<keyword evidence="3" id="KW-1185">Reference proteome</keyword>
<keyword evidence="1" id="KW-0472">Membrane</keyword>
<dbReference type="EMBL" id="KN817580">
    <property type="protein sequence ID" value="KJA19186.1"/>
    <property type="molecule type" value="Genomic_DNA"/>
</dbReference>
<dbReference type="Proteomes" id="UP000054270">
    <property type="component" value="Unassembled WGS sequence"/>
</dbReference>
<dbReference type="OMA" id="FHMPRID"/>
<reference evidence="3" key="1">
    <citation type="submission" date="2014-04" db="EMBL/GenBank/DDBJ databases">
        <title>Evolutionary Origins and Diversification of the Mycorrhizal Mutualists.</title>
        <authorList>
            <consortium name="DOE Joint Genome Institute"/>
            <consortium name="Mycorrhizal Genomics Consortium"/>
            <person name="Kohler A."/>
            <person name="Kuo A."/>
            <person name="Nagy L.G."/>
            <person name="Floudas D."/>
            <person name="Copeland A."/>
            <person name="Barry K.W."/>
            <person name="Cichocki N."/>
            <person name="Veneault-Fourrey C."/>
            <person name="LaButti K."/>
            <person name="Lindquist E.A."/>
            <person name="Lipzen A."/>
            <person name="Lundell T."/>
            <person name="Morin E."/>
            <person name="Murat C."/>
            <person name="Riley R."/>
            <person name="Ohm R."/>
            <person name="Sun H."/>
            <person name="Tunlid A."/>
            <person name="Henrissat B."/>
            <person name="Grigoriev I.V."/>
            <person name="Hibbett D.S."/>
            <person name="Martin F."/>
        </authorList>
    </citation>
    <scope>NUCLEOTIDE SEQUENCE [LARGE SCALE GENOMIC DNA]</scope>
    <source>
        <strain evidence="3">FD-334 SS-4</strain>
    </source>
</reference>
<accession>A0A0D2NR53</accession>
<dbReference type="OrthoDB" id="4179406at2759"/>
<keyword evidence="1" id="KW-1133">Transmembrane helix</keyword>
<organism evidence="2 3">
    <name type="scientific">Hypholoma sublateritium (strain FD-334 SS-4)</name>
    <dbReference type="NCBI Taxonomy" id="945553"/>
    <lineage>
        <taxon>Eukaryota</taxon>
        <taxon>Fungi</taxon>
        <taxon>Dikarya</taxon>
        <taxon>Basidiomycota</taxon>
        <taxon>Agaricomycotina</taxon>
        <taxon>Agaricomycetes</taxon>
        <taxon>Agaricomycetidae</taxon>
        <taxon>Agaricales</taxon>
        <taxon>Agaricineae</taxon>
        <taxon>Strophariaceae</taxon>
        <taxon>Hypholoma</taxon>
    </lineage>
</organism>
<feature type="non-terminal residue" evidence="2">
    <location>
        <position position="1"/>
    </location>
</feature>
<sequence>AKFTGEYSVVLVRKTLSYLHQPIALLLSFYIFTLMASYLSRRVFQGLAPICVIPGISSLSMCQFWTTTPASETYKNVAPKSPDYSMLMNMQSKSFDHLLQELAGGAGLSLEIKKAEMATADLVARVRLSELSARDSIARTLSEFIIGAKKTSRGLQRLTSKVGGSVDDIMAVNDYALKSIQAARMKEKLCWSPHCLITFNDAGRIETDEVVAQTFDQAMSVLSINMERLVLEAEQCLHNLNDLEEQLMTLHQITAREDISISAAKSDLLEDLWTRLGGNRKSLRNFDHNLVILKGLAVYRQQAFVHIVAAIQTLQGMSEDMEDIRERVAAPDLAGAKIPVEVHIQSIQVGLDRLRHGRMMAKILEEDAICSAL</sequence>
<feature type="transmembrane region" description="Helical" evidence="1">
    <location>
        <begin position="18"/>
        <end position="39"/>
    </location>
</feature>
<evidence type="ECO:0000256" key="1">
    <source>
        <dbReference type="SAM" id="Phobius"/>
    </source>
</evidence>
<keyword evidence="1" id="KW-0812">Transmembrane</keyword>
<evidence type="ECO:0000313" key="3">
    <source>
        <dbReference type="Proteomes" id="UP000054270"/>
    </source>
</evidence>
<name>A0A0D2NR53_HYPSF</name>
<feature type="non-terminal residue" evidence="2">
    <location>
        <position position="373"/>
    </location>
</feature>
<protein>
    <submittedName>
        <fullName evidence="2">Uncharacterized protein</fullName>
    </submittedName>
</protein>